<proteinExistence type="predicted"/>
<sequence>MTNYRMKRLQNTVENKKRIMLNTRQKIAEPKKKAINWTYFSTSMAVIVFCIFGAVLLWDSIENPHVNNNSSMFVKQSEVEKMVNESEVEKMVIDIASKSITIEDRVTIGLIADWLNEVSSKPQQKLENDPPALYNIYIQNKGYYPTGAISITSDKLIIGENFNEISTQQYETISNLLSEIMGQRK</sequence>
<accession>A0ABW0U156</accession>
<keyword evidence="3" id="KW-1185">Reference proteome</keyword>
<dbReference type="EMBL" id="JBHSNP010000029">
    <property type="protein sequence ID" value="MFC5604977.1"/>
    <property type="molecule type" value="Genomic_DNA"/>
</dbReference>
<dbReference type="Proteomes" id="UP001596071">
    <property type="component" value="Unassembled WGS sequence"/>
</dbReference>
<keyword evidence="1" id="KW-0472">Membrane</keyword>
<keyword evidence="1" id="KW-1133">Transmembrane helix</keyword>
<evidence type="ECO:0000313" key="2">
    <source>
        <dbReference type="EMBL" id="MFC5604977.1"/>
    </source>
</evidence>
<protein>
    <submittedName>
        <fullName evidence="2">Uncharacterized protein</fullName>
    </submittedName>
</protein>
<evidence type="ECO:0000313" key="3">
    <source>
        <dbReference type="Proteomes" id="UP001596071"/>
    </source>
</evidence>
<gene>
    <name evidence="2" type="ORF">ACFPTP_17195</name>
</gene>
<reference evidence="3" key="1">
    <citation type="journal article" date="2019" name="Int. J. Syst. Evol. Microbiol.">
        <title>The Global Catalogue of Microorganisms (GCM) 10K type strain sequencing project: providing services to taxonomists for standard genome sequencing and annotation.</title>
        <authorList>
            <consortium name="The Broad Institute Genomics Platform"/>
            <consortium name="The Broad Institute Genome Sequencing Center for Infectious Disease"/>
            <person name="Wu L."/>
            <person name="Ma J."/>
        </authorList>
    </citation>
    <scope>NUCLEOTIDE SEQUENCE [LARGE SCALE GENOMIC DNA]</scope>
    <source>
        <strain evidence="3">KACC 11299</strain>
    </source>
</reference>
<organism evidence="2 3">
    <name type="scientific">Sporosarcina koreensis</name>
    <dbReference type="NCBI Taxonomy" id="334735"/>
    <lineage>
        <taxon>Bacteria</taxon>
        <taxon>Bacillati</taxon>
        <taxon>Bacillota</taxon>
        <taxon>Bacilli</taxon>
        <taxon>Bacillales</taxon>
        <taxon>Caryophanaceae</taxon>
        <taxon>Sporosarcina</taxon>
    </lineage>
</organism>
<feature type="transmembrane region" description="Helical" evidence="1">
    <location>
        <begin position="34"/>
        <end position="58"/>
    </location>
</feature>
<evidence type="ECO:0000256" key="1">
    <source>
        <dbReference type="SAM" id="Phobius"/>
    </source>
</evidence>
<name>A0ABW0U156_9BACL</name>
<dbReference type="RefSeq" id="WP_381447343.1">
    <property type="nucleotide sequence ID" value="NZ_JBHSNP010000029.1"/>
</dbReference>
<keyword evidence="1" id="KW-0812">Transmembrane</keyword>
<comment type="caution">
    <text evidence="2">The sequence shown here is derived from an EMBL/GenBank/DDBJ whole genome shotgun (WGS) entry which is preliminary data.</text>
</comment>